<feature type="transmembrane region" description="Helical" evidence="1">
    <location>
        <begin position="286"/>
        <end position="308"/>
    </location>
</feature>
<dbReference type="GO" id="GO:0016020">
    <property type="term" value="C:membrane"/>
    <property type="evidence" value="ECO:0007669"/>
    <property type="project" value="InterPro"/>
</dbReference>
<dbReference type="InterPro" id="IPR037185">
    <property type="entry name" value="EmrE-like"/>
</dbReference>
<evidence type="ECO:0000256" key="1">
    <source>
        <dbReference type="SAM" id="Phobius"/>
    </source>
</evidence>
<feature type="transmembrane region" description="Helical" evidence="1">
    <location>
        <begin position="169"/>
        <end position="186"/>
    </location>
</feature>
<dbReference type="InterPro" id="IPR000620">
    <property type="entry name" value="EamA_dom"/>
</dbReference>
<dbReference type="EMBL" id="AUZY01001845">
    <property type="protein sequence ID" value="EQD73758.1"/>
    <property type="molecule type" value="Genomic_DNA"/>
</dbReference>
<organism evidence="3">
    <name type="scientific">mine drainage metagenome</name>
    <dbReference type="NCBI Taxonomy" id="410659"/>
    <lineage>
        <taxon>unclassified sequences</taxon>
        <taxon>metagenomes</taxon>
        <taxon>ecological metagenomes</taxon>
    </lineage>
</organism>
<reference evidence="3" key="2">
    <citation type="journal article" date="2014" name="ISME J.">
        <title>Microbial stratification in low pH oxic and suboxic macroscopic growths along an acid mine drainage.</title>
        <authorList>
            <person name="Mendez-Garcia C."/>
            <person name="Mesa V."/>
            <person name="Sprenger R.R."/>
            <person name="Richter M."/>
            <person name="Diez M.S."/>
            <person name="Solano J."/>
            <person name="Bargiela R."/>
            <person name="Golyshina O.V."/>
            <person name="Manteca A."/>
            <person name="Ramos J.L."/>
            <person name="Gallego J.R."/>
            <person name="Llorente I."/>
            <person name="Martins Dos Santos V.A."/>
            <person name="Jensen O.N."/>
            <person name="Pelaez A.I."/>
            <person name="Sanchez J."/>
            <person name="Ferrer M."/>
        </authorList>
    </citation>
    <scope>NUCLEOTIDE SEQUENCE</scope>
</reference>
<accession>T1BZ13</accession>
<feature type="transmembrane region" description="Helical" evidence="1">
    <location>
        <begin position="198"/>
        <end position="217"/>
    </location>
</feature>
<feature type="domain" description="EamA" evidence="2">
    <location>
        <begin position="169"/>
        <end position="301"/>
    </location>
</feature>
<dbReference type="Pfam" id="PF00892">
    <property type="entry name" value="EamA"/>
    <property type="match status" value="2"/>
</dbReference>
<feature type="transmembrane region" description="Helical" evidence="1">
    <location>
        <begin position="20"/>
        <end position="42"/>
    </location>
</feature>
<protein>
    <submittedName>
        <fullName evidence="3">Membrane protein containing DUF6, transmembrane</fullName>
    </submittedName>
</protein>
<gene>
    <name evidence="3" type="ORF">B1B_03050</name>
</gene>
<feature type="transmembrane region" description="Helical" evidence="1">
    <location>
        <begin position="232"/>
        <end position="251"/>
    </location>
</feature>
<dbReference type="AlphaFoldDB" id="T1BZ13"/>
<feature type="transmembrane region" description="Helical" evidence="1">
    <location>
        <begin position="144"/>
        <end position="163"/>
    </location>
</feature>
<dbReference type="SUPFAM" id="SSF103481">
    <property type="entry name" value="Multidrug resistance efflux transporter EmrE"/>
    <property type="match status" value="1"/>
</dbReference>
<proteinExistence type="predicted"/>
<comment type="caution">
    <text evidence="3">The sequence shown here is derived from an EMBL/GenBank/DDBJ whole genome shotgun (WGS) entry which is preliminary data.</text>
</comment>
<feature type="transmembrane region" description="Helical" evidence="1">
    <location>
        <begin position="258"/>
        <end position="280"/>
    </location>
</feature>
<feature type="transmembrane region" description="Helical" evidence="1">
    <location>
        <begin position="86"/>
        <end position="107"/>
    </location>
</feature>
<name>T1BZ13_9ZZZZ</name>
<feature type="domain" description="EamA" evidence="2">
    <location>
        <begin position="20"/>
        <end position="159"/>
    </location>
</feature>
<feature type="transmembrane region" description="Helical" evidence="1">
    <location>
        <begin position="54"/>
        <end position="74"/>
    </location>
</feature>
<keyword evidence="1 3" id="KW-0812">Transmembrane</keyword>
<keyword evidence="1" id="KW-1133">Transmembrane helix</keyword>
<evidence type="ECO:0000259" key="2">
    <source>
        <dbReference type="Pfam" id="PF00892"/>
    </source>
</evidence>
<feature type="transmembrane region" description="Helical" evidence="1">
    <location>
        <begin position="119"/>
        <end position="137"/>
    </location>
</feature>
<reference evidence="3" key="1">
    <citation type="submission" date="2013-08" db="EMBL/GenBank/DDBJ databases">
        <authorList>
            <person name="Mendez C."/>
            <person name="Richter M."/>
            <person name="Ferrer M."/>
            <person name="Sanchez J."/>
        </authorList>
    </citation>
    <scope>NUCLEOTIDE SEQUENCE</scope>
</reference>
<sequence>MTGVGGAGRSPTATGAGAGIGLALVFGTALVSGISTFVNFYAVQGTSSDAFVTVRNLVAALLLLPLAWVGHRTFRGRLARADWGRLALIGLVGGAIPFLLFFHGLALATVAGGAATASFAYRGLFLAATVLGVVFLRERLRWQGTVAAALLLGGNVLLLSFYVPLWTPGTAYVLAATLLWAGEYTLSRRTLRDLPSSTVALGRMGFGVAFLGVYLAFTDQVGRAVALSGAQWEWVGISALLLAAFVATWYAGLKRIEVGPATSVLVLGFPVTFVLESVFAGTPFTLAQAAGAAVVTVGVGVAVGWGALRQAWRAVAARGRPTA</sequence>
<keyword evidence="1" id="KW-0472">Membrane</keyword>
<evidence type="ECO:0000313" key="3">
    <source>
        <dbReference type="EMBL" id="EQD73758.1"/>
    </source>
</evidence>